<keyword evidence="4 6" id="KW-1133">Transmembrane helix</keyword>
<comment type="subcellular location">
    <subcellularLocation>
        <location evidence="1">Membrane</location>
        <topology evidence="1">Multi-pass membrane protein</topology>
    </subcellularLocation>
</comment>
<evidence type="ECO:0000256" key="4">
    <source>
        <dbReference type="ARBA" id="ARBA00022989"/>
    </source>
</evidence>
<comment type="caution">
    <text evidence="7">The sequence shown here is derived from an EMBL/GenBank/DDBJ whole genome shotgun (WGS) entry which is preliminary data.</text>
</comment>
<evidence type="ECO:0000256" key="1">
    <source>
        <dbReference type="ARBA" id="ARBA00004141"/>
    </source>
</evidence>
<feature type="transmembrane region" description="Helical" evidence="6">
    <location>
        <begin position="45"/>
        <end position="68"/>
    </location>
</feature>
<feature type="transmembrane region" description="Helical" evidence="6">
    <location>
        <begin position="217"/>
        <end position="239"/>
    </location>
</feature>
<dbReference type="AlphaFoldDB" id="A0A9D4U2C3"/>
<sequence>MASVSTTTEAATKLPIPSGRIEDEAVLAGYLKSVTWMETRMQISLAWPLILGNLLSFLLQLVSTTFVGHTGSLELSAASLAYSFSVVTGYSVLVGLSGAMETLCGQAFGAREYQKLGVYMQRSMVVLNVLAVPIAILWVYMDQIFEALGQEAELASKAGAYGVWLIPTLFAYSFYACQVRFLQAQSLVKPLFVCFSITVVCHVPICWALVFHSGLGYKGAAIANSISLWITVFALEVYIRCSKRCARCIAPLSFAAVRDMRGFLALAVPSAMMVCLEWWSYEVLVIISAFLANPELTTGIIAICVNSETLLYNIPMGMASAVSTRLSNELGAGNAKAAGIAVNVAKVLALVEALVVVVFLLAVQNVWGWVYSNDEEVVTLIAGYIPFFAASSAFDALQAVLSGVVRGAGWQRAGAFMNLSSFYIAGLPIGCLLAFVAHLGGKGLWTGLIVGTFVQFVTYAVFTWLMDWDKEVKEAAKRLGMATSLREPLLV</sequence>
<organism evidence="7 8">
    <name type="scientific">Adiantum capillus-veneris</name>
    <name type="common">Maidenhair fern</name>
    <dbReference type="NCBI Taxonomy" id="13818"/>
    <lineage>
        <taxon>Eukaryota</taxon>
        <taxon>Viridiplantae</taxon>
        <taxon>Streptophyta</taxon>
        <taxon>Embryophyta</taxon>
        <taxon>Tracheophyta</taxon>
        <taxon>Polypodiopsida</taxon>
        <taxon>Polypodiidae</taxon>
        <taxon>Polypodiales</taxon>
        <taxon>Pteridineae</taxon>
        <taxon>Pteridaceae</taxon>
        <taxon>Vittarioideae</taxon>
        <taxon>Adiantum</taxon>
    </lineage>
</organism>
<dbReference type="Proteomes" id="UP000886520">
    <property type="component" value="Chromosome 24"/>
</dbReference>
<feature type="transmembrane region" description="Helical" evidence="6">
    <location>
        <begin position="416"/>
        <end position="437"/>
    </location>
</feature>
<keyword evidence="8" id="KW-1185">Reference proteome</keyword>
<dbReference type="InterPro" id="IPR002528">
    <property type="entry name" value="MATE_fam"/>
</dbReference>
<comment type="similarity">
    <text evidence="2 6">Belongs to the multi antimicrobial extrusion (MATE) (TC 2.A.66.1) family.</text>
</comment>
<feature type="transmembrane region" description="Helical" evidence="6">
    <location>
        <begin position="381"/>
        <end position="404"/>
    </location>
</feature>
<keyword evidence="5 6" id="KW-0472">Membrane</keyword>
<dbReference type="CDD" id="cd13132">
    <property type="entry name" value="MATE_eukaryotic"/>
    <property type="match status" value="1"/>
</dbReference>
<reference evidence="7" key="1">
    <citation type="submission" date="2021-01" db="EMBL/GenBank/DDBJ databases">
        <title>Adiantum capillus-veneris genome.</title>
        <authorList>
            <person name="Fang Y."/>
            <person name="Liao Q."/>
        </authorList>
    </citation>
    <scope>NUCLEOTIDE SEQUENCE</scope>
    <source>
        <strain evidence="7">H3</strain>
        <tissue evidence="7">Leaf</tissue>
    </source>
</reference>
<dbReference type="InterPro" id="IPR045069">
    <property type="entry name" value="MATE_euk"/>
</dbReference>
<dbReference type="GO" id="GO:1990961">
    <property type="term" value="P:xenobiotic detoxification by transmembrane export across the plasma membrane"/>
    <property type="evidence" value="ECO:0007669"/>
    <property type="project" value="InterPro"/>
</dbReference>
<feature type="transmembrane region" description="Helical" evidence="6">
    <location>
        <begin position="260"/>
        <end position="279"/>
    </location>
</feature>
<dbReference type="EMBL" id="JABFUD020000024">
    <property type="protein sequence ID" value="KAI5060125.1"/>
    <property type="molecule type" value="Genomic_DNA"/>
</dbReference>
<feature type="transmembrane region" description="Helical" evidence="6">
    <location>
        <begin position="191"/>
        <end position="211"/>
    </location>
</feature>
<feature type="transmembrane region" description="Helical" evidence="6">
    <location>
        <begin position="347"/>
        <end position="369"/>
    </location>
</feature>
<dbReference type="NCBIfam" id="TIGR00797">
    <property type="entry name" value="matE"/>
    <property type="match status" value="1"/>
</dbReference>
<evidence type="ECO:0000256" key="3">
    <source>
        <dbReference type="ARBA" id="ARBA00022692"/>
    </source>
</evidence>
<dbReference type="GO" id="GO:0042910">
    <property type="term" value="F:xenobiotic transmembrane transporter activity"/>
    <property type="evidence" value="ECO:0007669"/>
    <property type="project" value="InterPro"/>
</dbReference>
<feature type="transmembrane region" description="Helical" evidence="6">
    <location>
        <begin position="124"/>
        <end position="141"/>
    </location>
</feature>
<dbReference type="GO" id="GO:0016020">
    <property type="term" value="C:membrane"/>
    <property type="evidence" value="ECO:0007669"/>
    <property type="project" value="UniProtKB-SubCell"/>
</dbReference>
<evidence type="ECO:0000256" key="2">
    <source>
        <dbReference type="ARBA" id="ARBA00010199"/>
    </source>
</evidence>
<accession>A0A9D4U2C3</accession>
<feature type="transmembrane region" description="Helical" evidence="6">
    <location>
        <begin position="443"/>
        <end position="465"/>
    </location>
</feature>
<evidence type="ECO:0000256" key="5">
    <source>
        <dbReference type="ARBA" id="ARBA00023136"/>
    </source>
</evidence>
<evidence type="ECO:0000313" key="8">
    <source>
        <dbReference type="Proteomes" id="UP000886520"/>
    </source>
</evidence>
<dbReference type="GO" id="GO:0015297">
    <property type="term" value="F:antiporter activity"/>
    <property type="evidence" value="ECO:0007669"/>
    <property type="project" value="InterPro"/>
</dbReference>
<dbReference type="Pfam" id="PF01554">
    <property type="entry name" value="MatE"/>
    <property type="match status" value="2"/>
</dbReference>
<gene>
    <name evidence="7" type="ORF">GOP47_0024545</name>
</gene>
<feature type="transmembrane region" description="Helical" evidence="6">
    <location>
        <begin position="80"/>
        <end position="103"/>
    </location>
</feature>
<feature type="transmembrane region" description="Helical" evidence="6">
    <location>
        <begin position="161"/>
        <end position="179"/>
    </location>
</feature>
<dbReference type="OrthoDB" id="2126698at2759"/>
<name>A0A9D4U2C3_ADICA</name>
<dbReference type="PANTHER" id="PTHR11206">
    <property type="entry name" value="MULTIDRUG RESISTANCE PROTEIN"/>
    <property type="match status" value="1"/>
</dbReference>
<protein>
    <recommendedName>
        <fullName evidence="6">Protein DETOXIFICATION</fullName>
    </recommendedName>
    <alternativeName>
        <fullName evidence="6">Multidrug and toxic compound extrusion protein</fullName>
    </alternativeName>
</protein>
<keyword evidence="3 6" id="KW-0812">Transmembrane</keyword>
<proteinExistence type="inferred from homology"/>
<evidence type="ECO:0000313" key="7">
    <source>
        <dbReference type="EMBL" id="KAI5060125.1"/>
    </source>
</evidence>
<evidence type="ECO:0000256" key="6">
    <source>
        <dbReference type="RuleBase" id="RU004914"/>
    </source>
</evidence>